<feature type="domain" description="Bacterioopsin transcriptional activator GAF and HTH associated" evidence="4">
    <location>
        <begin position="8"/>
        <end position="132"/>
    </location>
</feature>
<gene>
    <name evidence="5" type="ORF">ACFQGB_03210</name>
</gene>
<name>A0ABD5V8Y6_9EURY</name>
<dbReference type="PANTHER" id="PTHR34236:SF1">
    <property type="entry name" value="DIMETHYL SULFOXIDE REDUCTASE TRANSCRIPTIONAL ACTIVATOR"/>
    <property type="match status" value="1"/>
</dbReference>
<evidence type="ECO:0000256" key="1">
    <source>
        <dbReference type="ARBA" id="ARBA00023015"/>
    </source>
</evidence>
<dbReference type="Proteomes" id="UP001596395">
    <property type="component" value="Unassembled WGS sequence"/>
</dbReference>
<dbReference type="RefSeq" id="WP_336348870.1">
    <property type="nucleotide sequence ID" value="NZ_JAZAQL010000001.1"/>
</dbReference>
<evidence type="ECO:0000313" key="6">
    <source>
        <dbReference type="Proteomes" id="UP001596395"/>
    </source>
</evidence>
<dbReference type="InterPro" id="IPR007050">
    <property type="entry name" value="HTH_bacterioopsin"/>
</dbReference>
<feature type="domain" description="HTH bat-type" evidence="3">
    <location>
        <begin position="155"/>
        <end position="206"/>
    </location>
</feature>
<evidence type="ECO:0000259" key="3">
    <source>
        <dbReference type="Pfam" id="PF04967"/>
    </source>
</evidence>
<comment type="caution">
    <text evidence="5">The sequence shown here is derived from an EMBL/GenBank/DDBJ whole genome shotgun (WGS) entry which is preliminary data.</text>
</comment>
<dbReference type="Pfam" id="PF04967">
    <property type="entry name" value="HTH_10"/>
    <property type="match status" value="1"/>
</dbReference>
<keyword evidence="2" id="KW-0804">Transcription</keyword>
<dbReference type="EMBL" id="JBHSXN010000001">
    <property type="protein sequence ID" value="MFC6951862.1"/>
    <property type="molecule type" value="Genomic_DNA"/>
</dbReference>
<evidence type="ECO:0000259" key="4">
    <source>
        <dbReference type="Pfam" id="PF15915"/>
    </source>
</evidence>
<keyword evidence="1" id="KW-0805">Transcription regulation</keyword>
<dbReference type="Pfam" id="PF15915">
    <property type="entry name" value="BAT"/>
    <property type="match status" value="1"/>
</dbReference>
<evidence type="ECO:0000313" key="5">
    <source>
        <dbReference type="EMBL" id="MFC6951862.1"/>
    </source>
</evidence>
<sequence>MFVQFHLDSQVLSTALEHAPGMQVAVQHVDSSSSIPLRSVFWASEGDFESFETGLGVDETITDSRLIAENGDERLYRVHYDLDQPDVDIYEAAIDSDGVFLKGETDGDGWTVKMLFPTRDAFNEFREACAAVDLTVDVDSIYSKPFSGSGDEIALTDPQRDLLTRAVQVGYFDIPRETTLQELGQQMNISGQAASERLRRGMETLIRETVTEETLAEEENSNT</sequence>
<evidence type="ECO:0000256" key="2">
    <source>
        <dbReference type="ARBA" id="ARBA00023163"/>
    </source>
</evidence>
<protein>
    <submittedName>
        <fullName evidence="5">Helix-turn-helix domain-containing protein</fullName>
    </submittedName>
</protein>
<dbReference type="InterPro" id="IPR031803">
    <property type="entry name" value="BAT_GAF/HTH-assoc"/>
</dbReference>
<reference evidence="5 6" key="1">
    <citation type="journal article" date="2019" name="Int. J. Syst. Evol. Microbiol.">
        <title>The Global Catalogue of Microorganisms (GCM) 10K type strain sequencing project: providing services to taxonomists for standard genome sequencing and annotation.</title>
        <authorList>
            <consortium name="The Broad Institute Genomics Platform"/>
            <consortium name="The Broad Institute Genome Sequencing Center for Infectious Disease"/>
            <person name="Wu L."/>
            <person name="Ma J."/>
        </authorList>
    </citation>
    <scope>NUCLEOTIDE SEQUENCE [LARGE SCALE GENOMIC DNA]</scope>
    <source>
        <strain evidence="5 6">GX26</strain>
    </source>
</reference>
<accession>A0ABD5V8Y6</accession>
<keyword evidence="6" id="KW-1185">Reference proteome</keyword>
<proteinExistence type="predicted"/>
<organism evidence="5 6">
    <name type="scientific">Halorubellus litoreus</name>
    <dbReference type="NCBI Taxonomy" id="755308"/>
    <lineage>
        <taxon>Archaea</taxon>
        <taxon>Methanobacteriati</taxon>
        <taxon>Methanobacteriota</taxon>
        <taxon>Stenosarchaea group</taxon>
        <taxon>Halobacteria</taxon>
        <taxon>Halobacteriales</taxon>
        <taxon>Halorubellaceae</taxon>
        <taxon>Halorubellus</taxon>
    </lineage>
</organism>
<dbReference type="PANTHER" id="PTHR34236">
    <property type="entry name" value="DIMETHYL SULFOXIDE REDUCTASE TRANSCRIPTIONAL ACTIVATOR"/>
    <property type="match status" value="1"/>
</dbReference>
<dbReference type="AlphaFoldDB" id="A0ABD5V8Y6"/>